<dbReference type="GO" id="GO:0005576">
    <property type="term" value="C:extracellular region"/>
    <property type="evidence" value="ECO:0007669"/>
    <property type="project" value="UniProtKB-SubCell"/>
</dbReference>
<accession>A0A5N5TB52</accession>
<keyword evidence="6" id="KW-0472">Membrane</keyword>
<dbReference type="GO" id="GO:0046872">
    <property type="term" value="F:metal ion binding"/>
    <property type="evidence" value="ECO:0007669"/>
    <property type="project" value="UniProtKB-KW"/>
</dbReference>
<keyword evidence="5" id="KW-0408">Iron</keyword>
<keyword evidence="5" id="KW-0349">Heme</keyword>
<evidence type="ECO:0000313" key="8">
    <source>
        <dbReference type="Proteomes" id="UP000326759"/>
    </source>
</evidence>
<feature type="transmembrane region" description="Helical" evidence="6">
    <location>
        <begin position="368"/>
        <end position="390"/>
    </location>
</feature>
<dbReference type="InterPro" id="IPR037120">
    <property type="entry name" value="Haem_peroxidase_sf_animal"/>
</dbReference>
<keyword evidence="8" id="KW-1185">Reference proteome</keyword>
<dbReference type="GO" id="GO:0006979">
    <property type="term" value="P:response to oxidative stress"/>
    <property type="evidence" value="ECO:0007669"/>
    <property type="project" value="InterPro"/>
</dbReference>
<keyword evidence="3" id="KW-0560">Oxidoreductase</keyword>
<gene>
    <name evidence="7" type="primary">pxdn_0</name>
    <name evidence="7" type="ORF">Anas_09728</name>
</gene>
<keyword evidence="4" id="KW-0325">Glycoprotein</keyword>
<evidence type="ECO:0000313" key="7">
    <source>
        <dbReference type="EMBL" id="KAB7503846.1"/>
    </source>
</evidence>
<feature type="binding site" description="axial binding residue" evidence="5">
    <location>
        <position position="146"/>
    </location>
    <ligand>
        <name>heme b</name>
        <dbReference type="ChEBI" id="CHEBI:60344"/>
    </ligand>
    <ligandPart>
        <name>Fe</name>
        <dbReference type="ChEBI" id="CHEBI:18248"/>
    </ligandPart>
</feature>
<dbReference type="Gene3D" id="1.10.640.10">
    <property type="entry name" value="Haem peroxidase domain superfamily, animal type"/>
    <property type="match status" value="2"/>
</dbReference>
<organism evidence="7 8">
    <name type="scientific">Armadillidium nasatum</name>
    <dbReference type="NCBI Taxonomy" id="96803"/>
    <lineage>
        <taxon>Eukaryota</taxon>
        <taxon>Metazoa</taxon>
        <taxon>Ecdysozoa</taxon>
        <taxon>Arthropoda</taxon>
        <taxon>Crustacea</taxon>
        <taxon>Multicrustacea</taxon>
        <taxon>Malacostraca</taxon>
        <taxon>Eumalacostraca</taxon>
        <taxon>Peracarida</taxon>
        <taxon>Isopoda</taxon>
        <taxon>Oniscidea</taxon>
        <taxon>Crinocheta</taxon>
        <taxon>Armadillidiidae</taxon>
        <taxon>Armadillidium</taxon>
    </lineage>
</organism>
<evidence type="ECO:0000256" key="6">
    <source>
        <dbReference type="SAM" id="Phobius"/>
    </source>
</evidence>
<dbReference type="PANTHER" id="PTHR11475">
    <property type="entry name" value="OXIDASE/PEROXIDASE"/>
    <property type="match status" value="1"/>
</dbReference>
<comment type="caution">
    <text evidence="7">The sequence shown here is derived from an EMBL/GenBank/DDBJ whole genome shotgun (WGS) entry which is preliminary data.</text>
</comment>
<evidence type="ECO:0000256" key="5">
    <source>
        <dbReference type="PIRSR" id="PIRSR619791-2"/>
    </source>
</evidence>
<dbReference type="OrthoDB" id="823504at2759"/>
<keyword evidence="3" id="KW-0575">Peroxidase</keyword>
<dbReference type="PANTHER" id="PTHR11475:SF4">
    <property type="entry name" value="CHORION PEROXIDASE"/>
    <property type="match status" value="1"/>
</dbReference>
<name>A0A5N5TB52_9CRUS</name>
<proteinExistence type="predicted"/>
<keyword evidence="6" id="KW-1133">Transmembrane helix</keyword>
<sequence>MDGSHVYGSTEGRMNELRSFENGMLKENRMGEAGFCTGSSHCNMPFLPENPGGGNTNFFDAGDHRVKRTTRINIDAHDALSETRRIVIAVIQHISYNEFLALLLGKKYMSSAELYSGKSGFFTSYNSSFDPSIRNVFSAAAMRVGHTFITGIISGENSVNLETVFNDNTFMLRDSRMFPSLILKGECKNPAERYDVKLVDAITNKLFALPPSFTHGNDLMSLNIQRARDHGIPSYNNWRVFCGKNPFNSFDEMRMRKEMPPEVIDVFQRIYQSVHDIDLFPAMLGEFRTTYGSVGDTFSCILSRQFRALKFGDRFWYEGSSQPKPFTLEQLGAIRQTSLASVICSTSTIKSIQPYPMLQSTLRSHLKLFVIVIKFLLLLLLLLFNFIYICGDFKFQTLFITPRKIYPKIPINPQNSVKTHFQIRKILYRNIPKSTKFYNDISIIKKKKKKKS</sequence>
<evidence type="ECO:0000256" key="2">
    <source>
        <dbReference type="ARBA" id="ARBA00022525"/>
    </source>
</evidence>
<dbReference type="InterPro" id="IPR019791">
    <property type="entry name" value="Haem_peroxidase_animal"/>
</dbReference>
<dbReference type="GO" id="GO:0020037">
    <property type="term" value="F:heme binding"/>
    <property type="evidence" value="ECO:0007669"/>
    <property type="project" value="InterPro"/>
</dbReference>
<dbReference type="Pfam" id="PF03098">
    <property type="entry name" value="An_peroxidase"/>
    <property type="match status" value="2"/>
</dbReference>
<dbReference type="SUPFAM" id="SSF48113">
    <property type="entry name" value="Heme-dependent peroxidases"/>
    <property type="match status" value="1"/>
</dbReference>
<dbReference type="AlphaFoldDB" id="A0A5N5TB52"/>
<keyword evidence="2" id="KW-0964">Secreted</keyword>
<keyword evidence="6" id="KW-0812">Transmembrane</keyword>
<dbReference type="Proteomes" id="UP000326759">
    <property type="component" value="Unassembled WGS sequence"/>
</dbReference>
<evidence type="ECO:0000256" key="4">
    <source>
        <dbReference type="ARBA" id="ARBA00023180"/>
    </source>
</evidence>
<dbReference type="PROSITE" id="PS50292">
    <property type="entry name" value="PEROXIDASE_3"/>
    <property type="match status" value="1"/>
</dbReference>
<dbReference type="PRINTS" id="PR00457">
    <property type="entry name" value="ANPEROXIDASE"/>
</dbReference>
<dbReference type="EMBL" id="SEYY01004321">
    <property type="protein sequence ID" value="KAB7503846.1"/>
    <property type="molecule type" value="Genomic_DNA"/>
</dbReference>
<protein>
    <submittedName>
        <fullName evidence="7">Peroxidasin</fullName>
    </submittedName>
</protein>
<reference evidence="7 8" key="1">
    <citation type="journal article" date="2019" name="PLoS Biol.">
        <title>Sex chromosomes control vertical transmission of feminizing Wolbachia symbionts in an isopod.</title>
        <authorList>
            <person name="Becking T."/>
            <person name="Chebbi M.A."/>
            <person name="Giraud I."/>
            <person name="Moumen B."/>
            <person name="Laverre T."/>
            <person name="Caubet Y."/>
            <person name="Peccoud J."/>
            <person name="Gilbert C."/>
            <person name="Cordaux R."/>
        </authorList>
    </citation>
    <scope>NUCLEOTIDE SEQUENCE [LARGE SCALE GENOMIC DNA]</scope>
    <source>
        <strain evidence="7">ANa2</strain>
        <tissue evidence="7">Whole body excluding digestive tract and cuticle</tissue>
    </source>
</reference>
<comment type="subcellular location">
    <subcellularLocation>
        <location evidence="1">Secreted</location>
    </subcellularLocation>
</comment>
<dbReference type="InterPro" id="IPR010255">
    <property type="entry name" value="Haem_peroxidase_sf"/>
</dbReference>
<dbReference type="GO" id="GO:0004601">
    <property type="term" value="F:peroxidase activity"/>
    <property type="evidence" value="ECO:0007669"/>
    <property type="project" value="UniProtKB-KW"/>
</dbReference>
<evidence type="ECO:0000256" key="1">
    <source>
        <dbReference type="ARBA" id="ARBA00004613"/>
    </source>
</evidence>
<evidence type="ECO:0000256" key="3">
    <source>
        <dbReference type="ARBA" id="ARBA00022559"/>
    </source>
</evidence>
<keyword evidence="5" id="KW-0479">Metal-binding</keyword>